<proteinExistence type="predicted"/>
<dbReference type="Proteomes" id="UP001165308">
    <property type="component" value="Unassembled WGS sequence"/>
</dbReference>
<keyword evidence="1" id="KW-0812">Transmembrane</keyword>
<organism evidence="3 4">
    <name type="scientific">Halomonas llamarensis</name>
    <dbReference type="NCBI Taxonomy" id="2945104"/>
    <lineage>
        <taxon>Bacteria</taxon>
        <taxon>Pseudomonadati</taxon>
        <taxon>Pseudomonadota</taxon>
        <taxon>Gammaproteobacteria</taxon>
        <taxon>Oceanospirillales</taxon>
        <taxon>Halomonadaceae</taxon>
        <taxon>Halomonas</taxon>
    </lineage>
</organism>
<reference evidence="3" key="1">
    <citation type="submission" date="2022-05" db="EMBL/GenBank/DDBJ databases">
        <title>Halomonas geminus sp. nov. and Halomonas llamarensis sp. nov. isolated from high-altitude salars of the Atacama Desert.</title>
        <authorList>
            <person name="Hintersatz C."/>
            <person name="Rojas L.A."/>
            <person name="Wei T.-S."/>
            <person name="Kutschke S."/>
            <person name="Lehmann F."/>
            <person name="Jain R."/>
            <person name="Pollmann K."/>
        </authorList>
    </citation>
    <scope>NUCLEOTIDE SEQUENCE</scope>
    <source>
        <strain evidence="3">ATCHA</strain>
    </source>
</reference>
<protein>
    <submittedName>
        <fullName evidence="3">DMT family transporter</fullName>
    </submittedName>
</protein>
<feature type="transmembrane region" description="Helical" evidence="1">
    <location>
        <begin position="114"/>
        <end position="134"/>
    </location>
</feature>
<feature type="transmembrane region" description="Helical" evidence="1">
    <location>
        <begin position="205"/>
        <end position="223"/>
    </location>
</feature>
<gene>
    <name evidence="3" type="ORF">M8006_13235</name>
</gene>
<feature type="transmembrane region" description="Helical" evidence="1">
    <location>
        <begin position="229"/>
        <end position="251"/>
    </location>
</feature>
<dbReference type="EMBL" id="JAMJPJ010000024">
    <property type="protein sequence ID" value="MCL7930930.1"/>
    <property type="molecule type" value="Genomic_DNA"/>
</dbReference>
<dbReference type="RefSeq" id="WP_250082973.1">
    <property type="nucleotide sequence ID" value="NZ_JAMJPJ010000024.1"/>
</dbReference>
<keyword evidence="1" id="KW-0472">Membrane</keyword>
<dbReference type="InterPro" id="IPR037185">
    <property type="entry name" value="EmrE-like"/>
</dbReference>
<comment type="caution">
    <text evidence="3">The sequence shown here is derived from an EMBL/GenBank/DDBJ whole genome shotgun (WGS) entry which is preliminary data.</text>
</comment>
<evidence type="ECO:0000313" key="3">
    <source>
        <dbReference type="EMBL" id="MCL7930930.1"/>
    </source>
</evidence>
<dbReference type="InterPro" id="IPR000620">
    <property type="entry name" value="EamA_dom"/>
</dbReference>
<keyword evidence="1" id="KW-1133">Transmembrane helix</keyword>
<feature type="transmembrane region" description="Helical" evidence="1">
    <location>
        <begin position="58"/>
        <end position="77"/>
    </location>
</feature>
<evidence type="ECO:0000259" key="2">
    <source>
        <dbReference type="Pfam" id="PF00892"/>
    </source>
</evidence>
<name>A0ABT0SSY3_9GAMM</name>
<sequence length="285" mass="29942">MSIVLALNAMVLLGSTHFINGLLARFYPSLNIAFYTHLGGALVGFAGALLFSTWEPTVWIWGALAGIGSALGAWLLYQGLSRAPFAIVVPVSAVAMVTIALGLSLVFLSERPNAWVWLGVMLVLPAIWLTAGGGKPSKMRMNSSTRAGLLLGLGAGLGFALQLHFLGQVPEPSAFYGIALCMLSGAVCCLPFYQYAHPARKRFPPLATAAGGISALGLTLYAISREGQLAIISIVIVSMYPLIPVVFGSLVRRERVNSASMVGILLSVVAMVMILAGGGQTPYCC</sequence>
<feature type="transmembrane region" description="Helical" evidence="1">
    <location>
        <begin position="258"/>
        <end position="278"/>
    </location>
</feature>
<evidence type="ECO:0000256" key="1">
    <source>
        <dbReference type="SAM" id="Phobius"/>
    </source>
</evidence>
<feature type="transmembrane region" description="Helical" evidence="1">
    <location>
        <begin position="146"/>
        <end position="167"/>
    </location>
</feature>
<feature type="transmembrane region" description="Helical" evidence="1">
    <location>
        <begin position="6"/>
        <end position="27"/>
    </location>
</feature>
<accession>A0ABT0SSY3</accession>
<feature type="transmembrane region" description="Helical" evidence="1">
    <location>
        <begin position="84"/>
        <end position="108"/>
    </location>
</feature>
<dbReference type="SUPFAM" id="SSF103481">
    <property type="entry name" value="Multidrug resistance efflux transporter EmrE"/>
    <property type="match status" value="2"/>
</dbReference>
<feature type="domain" description="EamA" evidence="2">
    <location>
        <begin position="2"/>
        <end position="130"/>
    </location>
</feature>
<dbReference type="Pfam" id="PF00892">
    <property type="entry name" value="EamA"/>
    <property type="match status" value="1"/>
</dbReference>
<feature type="transmembrane region" description="Helical" evidence="1">
    <location>
        <begin position="34"/>
        <end position="52"/>
    </location>
</feature>
<evidence type="ECO:0000313" key="4">
    <source>
        <dbReference type="Proteomes" id="UP001165308"/>
    </source>
</evidence>
<feature type="transmembrane region" description="Helical" evidence="1">
    <location>
        <begin position="173"/>
        <end position="193"/>
    </location>
</feature>
<keyword evidence="4" id="KW-1185">Reference proteome</keyword>